<protein>
    <submittedName>
        <fullName evidence="1">Cyclase family protein</fullName>
    </submittedName>
</protein>
<dbReference type="Proteomes" id="UP001374803">
    <property type="component" value="Chromosome"/>
</dbReference>
<dbReference type="PANTHER" id="PTHR31118">
    <property type="entry name" value="CYCLASE-LIKE PROTEIN 2"/>
    <property type="match status" value="1"/>
</dbReference>
<dbReference type="InterPro" id="IPR037175">
    <property type="entry name" value="KFase_sf"/>
</dbReference>
<organism evidence="1 2">
    <name type="scientific">Pendulispora rubella</name>
    <dbReference type="NCBI Taxonomy" id="2741070"/>
    <lineage>
        <taxon>Bacteria</taxon>
        <taxon>Pseudomonadati</taxon>
        <taxon>Myxococcota</taxon>
        <taxon>Myxococcia</taxon>
        <taxon>Myxococcales</taxon>
        <taxon>Sorangiineae</taxon>
        <taxon>Pendulisporaceae</taxon>
        <taxon>Pendulispora</taxon>
    </lineage>
</organism>
<dbReference type="InterPro" id="IPR007325">
    <property type="entry name" value="KFase/CYL"/>
</dbReference>
<dbReference type="RefSeq" id="WP_394830183.1">
    <property type="nucleotide sequence ID" value="NZ_CP089929.1"/>
</dbReference>
<dbReference type="SUPFAM" id="SSF102198">
    <property type="entry name" value="Putative cyclase"/>
    <property type="match status" value="1"/>
</dbReference>
<name>A0ABZ2KU63_9BACT</name>
<proteinExistence type="predicted"/>
<evidence type="ECO:0000313" key="2">
    <source>
        <dbReference type="Proteomes" id="UP001374803"/>
    </source>
</evidence>
<sequence>MAEYRAAFDFHITFTNGGDLSGNGFRIDVPHADVTEAEVGRLLVKSLGLLMAGTIDIRQLTILEEAHRGSRTVDPPAADRRRLIELSHVIAHGMTTYPGLPGPEIGDHLSREASEKAYAPGVRFHIGRISMVANTGTYVDTPFHRFDDGADLATSSLEHFADLEGVLVRTAGSGQRAIDIAQLLPYEVRGRAVLLHTGWSQHWGTPAYGVDAPFLTEAATQWLVEHGAALVGIDSVNIDDVGDGLRPAHTGLLRAAIPIVEHLTGLEKLPPTGFRFHAAPPRIAQFGTFPVRAYAVVA</sequence>
<gene>
    <name evidence="1" type="ORF">LVJ94_27115</name>
</gene>
<evidence type="ECO:0000313" key="1">
    <source>
        <dbReference type="EMBL" id="WXB00581.1"/>
    </source>
</evidence>
<dbReference type="Gene3D" id="3.50.30.50">
    <property type="entry name" value="Putative cyclase"/>
    <property type="match status" value="1"/>
</dbReference>
<dbReference type="EMBL" id="CP089983">
    <property type="protein sequence ID" value="WXB00581.1"/>
    <property type="molecule type" value="Genomic_DNA"/>
</dbReference>
<keyword evidence="2" id="KW-1185">Reference proteome</keyword>
<dbReference type="Pfam" id="PF04199">
    <property type="entry name" value="Cyclase"/>
    <property type="match status" value="1"/>
</dbReference>
<reference evidence="1" key="1">
    <citation type="submission" date="2021-12" db="EMBL/GenBank/DDBJ databases">
        <title>Discovery of the Pendulisporaceae a myxobacterial family with distinct sporulation behavior and unique specialized metabolism.</title>
        <authorList>
            <person name="Garcia R."/>
            <person name="Popoff A."/>
            <person name="Bader C.D."/>
            <person name="Loehr J."/>
            <person name="Walesch S."/>
            <person name="Walt C."/>
            <person name="Boldt J."/>
            <person name="Bunk B."/>
            <person name="Haeckl F.J.F.P.J."/>
            <person name="Gunesch A.P."/>
            <person name="Birkelbach J."/>
            <person name="Nuebel U."/>
            <person name="Pietschmann T."/>
            <person name="Bach T."/>
            <person name="Mueller R."/>
        </authorList>
    </citation>
    <scope>NUCLEOTIDE SEQUENCE</scope>
    <source>
        <strain evidence="1">MSr11367</strain>
    </source>
</reference>
<accession>A0ABZ2KU63</accession>
<dbReference type="PANTHER" id="PTHR31118:SF32">
    <property type="entry name" value="KYNURENINE FORMAMIDASE"/>
    <property type="match status" value="1"/>
</dbReference>